<dbReference type="RefSeq" id="WP_386109303.1">
    <property type="nucleotide sequence ID" value="NZ_JBHTJR010000057.1"/>
</dbReference>
<dbReference type="SUPFAM" id="SSF52833">
    <property type="entry name" value="Thioredoxin-like"/>
    <property type="match status" value="1"/>
</dbReference>
<dbReference type="InterPro" id="IPR013766">
    <property type="entry name" value="Thioredoxin_domain"/>
</dbReference>
<dbReference type="Gene3D" id="3.40.30.10">
    <property type="entry name" value="Glutaredoxin"/>
    <property type="match status" value="1"/>
</dbReference>
<name>A0ABW3JUM2_9FLAO</name>
<dbReference type="CDD" id="cd02969">
    <property type="entry name" value="PRX_like1"/>
    <property type="match status" value="1"/>
</dbReference>
<keyword evidence="4" id="KW-1185">Reference proteome</keyword>
<protein>
    <submittedName>
        <fullName evidence="3">Thioredoxin family protein</fullName>
    </submittedName>
</protein>
<dbReference type="PROSITE" id="PS51352">
    <property type="entry name" value="THIOREDOXIN_2"/>
    <property type="match status" value="1"/>
</dbReference>
<dbReference type="InterPro" id="IPR000866">
    <property type="entry name" value="AhpC/TSA"/>
</dbReference>
<evidence type="ECO:0000256" key="1">
    <source>
        <dbReference type="SAM" id="SignalP"/>
    </source>
</evidence>
<dbReference type="InterPro" id="IPR036249">
    <property type="entry name" value="Thioredoxin-like_sf"/>
</dbReference>
<feature type="chain" id="PRO_5045811376" evidence="1">
    <location>
        <begin position="24"/>
        <end position="206"/>
    </location>
</feature>
<dbReference type="PANTHER" id="PTHR43640:SF1">
    <property type="entry name" value="THIOREDOXIN-DEPENDENT PEROXIREDOXIN"/>
    <property type="match status" value="1"/>
</dbReference>
<organism evidence="3 4">
    <name type="scientific">Tenacibaculum geojense</name>
    <dbReference type="NCBI Taxonomy" id="915352"/>
    <lineage>
        <taxon>Bacteria</taxon>
        <taxon>Pseudomonadati</taxon>
        <taxon>Bacteroidota</taxon>
        <taxon>Flavobacteriia</taxon>
        <taxon>Flavobacteriales</taxon>
        <taxon>Flavobacteriaceae</taxon>
        <taxon>Tenacibaculum</taxon>
    </lineage>
</organism>
<dbReference type="InterPro" id="IPR047262">
    <property type="entry name" value="PRX-like1"/>
</dbReference>
<evidence type="ECO:0000313" key="3">
    <source>
        <dbReference type="EMBL" id="MFD0994237.1"/>
    </source>
</evidence>
<evidence type="ECO:0000259" key="2">
    <source>
        <dbReference type="PROSITE" id="PS51352"/>
    </source>
</evidence>
<accession>A0ABW3JUM2</accession>
<feature type="domain" description="Thioredoxin" evidence="2">
    <location>
        <begin position="28"/>
        <end position="186"/>
    </location>
</feature>
<gene>
    <name evidence="3" type="ORF">ACFQ1U_13600</name>
</gene>
<sequence>MKTFKSVLVVAVVLLTVAFTVKTAESGYQVGDKVDGFKLKNIDNSMVSLSDYNDAKGVIVVFTCNHCPYSKMYEDRIIALDKKYKEKGFPVVAINPNDPAVSAGDDFESMKERAKSKGFTFPYLFDDGQKVYPKFGATRTPHVFVLNKEKADNFLVSYIGAIDNNARDAASADEFYVEDAVNNLLAGKKPATTSTKAIGCSIKVAK</sequence>
<dbReference type="EMBL" id="JBHTJR010000057">
    <property type="protein sequence ID" value="MFD0994237.1"/>
    <property type="molecule type" value="Genomic_DNA"/>
</dbReference>
<dbReference type="Pfam" id="PF00578">
    <property type="entry name" value="AhpC-TSA"/>
    <property type="match status" value="1"/>
</dbReference>
<dbReference type="PANTHER" id="PTHR43640">
    <property type="entry name" value="OS07G0260300 PROTEIN"/>
    <property type="match status" value="1"/>
</dbReference>
<feature type="signal peptide" evidence="1">
    <location>
        <begin position="1"/>
        <end position="23"/>
    </location>
</feature>
<dbReference type="Proteomes" id="UP001597062">
    <property type="component" value="Unassembled WGS sequence"/>
</dbReference>
<keyword evidence="1" id="KW-0732">Signal</keyword>
<evidence type="ECO:0000313" key="4">
    <source>
        <dbReference type="Proteomes" id="UP001597062"/>
    </source>
</evidence>
<comment type="caution">
    <text evidence="3">The sequence shown here is derived from an EMBL/GenBank/DDBJ whole genome shotgun (WGS) entry which is preliminary data.</text>
</comment>
<reference evidence="4" key="1">
    <citation type="journal article" date="2019" name="Int. J. Syst. Evol. Microbiol.">
        <title>The Global Catalogue of Microorganisms (GCM) 10K type strain sequencing project: providing services to taxonomists for standard genome sequencing and annotation.</title>
        <authorList>
            <consortium name="The Broad Institute Genomics Platform"/>
            <consortium name="The Broad Institute Genome Sequencing Center for Infectious Disease"/>
            <person name="Wu L."/>
            <person name="Ma J."/>
        </authorList>
    </citation>
    <scope>NUCLEOTIDE SEQUENCE [LARGE SCALE GENOMIC DNA]</scope>
    <source>
        <strain evidence="4">CCUG 60527</strain>
    </source>
</reference>
<proteinExistence type="predicted"/>